<dbReference type="EMBL" id="AP024849">
    <property type="protein sequence ID" value="BCZ46634.1"/>
    <property type="molecule type" value="Genomic_DNA"/>
</dbReference>
<evidence type="ECO:0000313" key="2">
    <source>
        <dbReference type="Proteomes" id="UP000824633"/>
    </source>
</evidence>
<name>A0ABN6J1Z1_9CLOT</name>
<dbReference type="RefSeq" id="WP_224033055.1">
    <property type="nucleotide sequence ID" value="NZ_AP024849.1"/>
</dbReference>
<dbReference type="NCBIfam" id="NF038110">
    <property type="entry name" value="Lys_methyl_FliB"/>
    <property type="match status" value="1"/>
</dbReference>
<evidence type="ECO:0008006" key="3">
    <source>
        <dbReference type="Google" id="ProtNLM"/>
    </source>
</evidence>
<evidence type="ECO:0000313" key="1">
    <source>
        <dbReference type="EMBL" id="BCZ46634.1"/>
    </source>
</evidence>
<sequence length="424" mass="50585">MEEHIKIIYPTYVNEFKCVGGNCEDNCCNSWNIHIDKITFKQYENVQDKKFHKLLNKNIFIKDKCKNDNIDYGQIKLKNGKNCPFLSKNKYCVIQSKLGKEYLSNVCANYPRVVNKVNDYYEMSLDVSCIEVARIILLKEEGIEFEEGEKALGKYTLSMKIDTNDKMFDYTNFKYIKEIREISINIIKNRNYELSERLYMLGSFLEITRKELCYNYNEVIEFVNTYNIKSFSGEFKRDKTNYMLQVSFYKKMLDKLNVFENCNSNLSKFNIIKVILGNNCNSNYFISSIEKVISGFRFNEHKSLMENSELYLNAYDICEENIFGKYSYIFENYLVNHMFKELFPFSESDVIFDSYIMMLVRFSYIRFYLVGQYLYNGEISKENIIRSIQSLTKEIEHDETYLKDILKFLKENELDNKRFARILL</sequence>
<proteinExistence type="predicted"/>
<gene>
    <name evidence="1" type="ORF">psyc5s11_27010</name>
</gene>
<reference evidence="2" key="1">
    <citation type="submission" date="2021-07" db="EMBL/GenBank/DDBJ databases">
        <title>Complete genome sequencing of a Clostridium isolate.</title>
        <authorList>
            <person name="Ueki A."/>
            <person name="Tonouchi A."/>
        </authorList>
    </citation>
    <scope>NUCLEOTIDE SEQUENCE [LARGE SCALE GENOMIC DNA]</scope>
    <source>
        <strain evidence="2">C5S11</strain>
    </source>
</reference>
<organism evidence="1 2">
    <name type="scientific">Clostridium gelidum</name>
    <dbReference type="NCBI Taxonomy" id="704125"/>
    <lineage>
        <taxon>Bacteria</taxon>
        <taxon>Bacillati</taxon>
        <taxon>Bacillota</taxon>
        <taxon>Clostridia</taxon>
        <taxon>Eubacteriales</taxon>
        <taxon>Clostridiaceae</taxon>
        <taxon>Clostridium</taxon>
    </lineage>
</organism>
<protein>
    <recommendedName>
        <fullName evidence="3">FliB family protein</fullName>
    </recommendedName>
</protein>
<accession>A0ABN6J1Z1</accession>
<dbReference type="Proteomes" id="UP000824633">
    <property type="component" value="Chromosome"/>
</dbReference>
<keyword evidence="2" id="KW-1185">Reference proteome</keyword>